<accession>A0A699IR16</accession>
<reference evidence="2" key="1">
    <citation type="journal article" date="2019" name="Sci. Rep.">
        <title>Draft genome of Tanacetum cinerariifolium, the natural source of mosquito coil.</title>
        <authorList>
            <person name="Yamashiro T."/>
            <person name="Shiraishi A."/>
            <person name="Satake H."/>
            <person name="Nakayama K."/>
        </authorList>
    </citation>
    <scope>NUCLEOTIDE SEQUENCE</scope>
</reference>
<dbReference type="AlphaFoldDB" id="A0A699IR16"/>
<feature type="domain" description="Retrotransposon gag" evidence="1">
    <location>
        <begin position="5"/>
        <end position="47"/>
    </location>
</feature>
<name>A0A699IR16_TANCI</name>
<evidence type="ECO:0000313" key="2">
    <source>
        <dbReference type="EMBL" id="GEZ84793.1"/>
    </source>
</evidence>
<protein>
    <submittedName>
        <fullName evidence="2">MAK10-like protein</fullName>
    </submittedName>
</protein>
<dbReference type="Pfam" id="PF03732">
    <property type="entry name" value="Retrotrans_gag"/>
    <property type="match status" value="1"/>
</dbReference>
<organism evidence="2">
    <name type="scientific">Tanacetum cinerariifolium</name>
    <name type="common">Dalmatian daisy</name>
    <name type="synonym">Chrysanthemum cinerariifolium</name>
    <dbReference type="NCBI Taxonomy" id="118510"/>
    <lineage>
        <taxon>Eukaryota</taxon>
        <taxon>Viridiplantae</taxon>
        <taxon>Streptophyta</taxon>
        <taxon>Embryophyta</taxon>
        <taxon>Tracheophyta</taxon>
        <taxon>Spermatophyta</taxon>
        <taxon>Magnoliopsida</taxon>
        <taxon>eudicotyledons</taxon>
        <taxon>Gunneridae</taxon>
        <taxon>Pentapetalae</taxon>
        <taxon>asterids</taxon>
        <taxon>campanulids</taxon>
        <taxon>Asterales</taxon>
        <taxon>Asteraceae</taxon>
        <taxon>Asteroideae</taxon>
        <taxon>Anthemideae</taxon>
        <taxon>Anthemidinae</taxon>
        <taxon>Tanacetum</taxon>
    </lineage>
</organism>
<dbReference type="EMBL" id="BKCJ010331812">
    <property type="protein sequence ID" value="GEZ84793.1"/>
    <property type="molecule type" value="Genomic_DNA"/>
</dbReference>
<sequence>MWYLYDSTPSGSISTWEDLTTRFLAQFFPPRRTAKLQNDILMFQQHRVNKITSSCKVCSGPHDTQYCMETPEQAFVDYASSRTDKAGGKWYTFKPEQNNLGDTYNLSWKIHLTLGLVSNFMVSQDAGLSKFEADFKQQQCEMTNKIDIVLKAINDQIIGILPSDTVKNPKLNANSTSPVLFVRSYPTEDPECSSHIHGLINAIKMCFEQPNKSYNDQPQDHDTIAKECKTLEEEGKEKKGNPENLTT</sequence>
<proteinExistence type="predicted"/>
<evidence type="ECO:0000259" key="1">
    <source>
        <dbReference type="Pfam" id="PF03732"/>
    </source>
</evidence>
<gene>
    <name evidence="2" type="ORF">Tci_556766</name>
</gene>
<dbReference type="InterPro" id="IPR005162">
    <property type="entry name" value="Retrotrans_gag_dom"/>
</dbReference>
<comment type="caution">
    <text evidence="2">The sequence shown here is derived from an EMBL/GenBank/DDBJ whole genome shotgun (WGS) entry which is preliminary data.</text>
</comment>